<gene>
    <name evidence="8" type="ORF">TraAM80_04771</name>
</gene>
<evidence type="ECO:0000256" key="1">
    <source>
        <dbReference type="ARBA" id="ARBA00022723"/>
    </source>
</evidence>
<sequence length="4132" mass="459668">MTQVGDGFPSTNTPQGFGSRTMVSLLSSEVHVNDNDALLIGSTTYEAKYVQPSPLLKGSLYIQDPNKLFNKDEDLRIDKLTLSQLYSTAYVPYMQKKQYQLEAEFSLLPCPPDFDGEASTDPEAVMQYVKGLSAVYCKDPKDPSPFQLYETLVSGFMEGVAAMTTQFTNENKEVFLGSNSTSLFSSQDQTSGALCLPRFQSFAPATEMVALTISMWLSNIWHLDNIGIALEKVEQSPAATRALSSSIVQTALDAGRELLMGDCCSQERKGEVCSLLGLVVLPRGEIQEMLRYVSILEEYCFHSRFSIVPIVLPHYEEVLRSFSLTSSSQHLMLSPVDAHHRETTKLPVMLSEGVSVVCFCVSPCGLFLAAATVSGILLFHTATGELLVESVDMFLSRSLWTMQFSPDSKKLILTMMAGLRHVVLSTDLVYLSEHNTELPAIPTAMTSESIDFLFSPLLTSGRKSSLYLVACGKTVLNKLGPGADRTVESFVVCSHIHSDFEGNLVVLEADGRTFTLHLRGSIVTLTHGSHSCFGVCPNSAPWHFMFCQWNRGTWTLGIDNILVDLHGARTAQPNALKVTRATIFDGTGHVGSLVVWCGEGLEGRSINKFSIERVLESSVKPFFYLPLDEGEGFWLKELAAMQTICIPEQSIVWDESVCCPCAPPESFDHNVRFPQHLLQQSDVLVSKFQVLIIIPSLHKGGDGVVVAVQHGSKSISRVYRCPGSYSQSLYFLSRDESLLYSFQQRFSTFSVSSISTTARREYELQESGVLRTDTLQGSPEWLYNEILKRMCIDGLDLLRIPPEITPLRFENLRQLCRILQGAQKESNNVKLVAVMTLAMVHFERLALEDADSLSRIAASLNRSCKQIMECFPKGYVRDVAAALVRAGASRSLTMTDKVDILMHADDERVTDAIECCMCKESLYDIISFVVNDDPSKLLLIAHGLFRRCKLEEEGRVSGRTVFPFMLWFSIVSVQLLLAYGQYTVICRLLELYVQHAEQLLPRRSWDDSIQQTVVHTGLLPMLISVAKLCPAAVTQEVELALLHLLDTLPQEATSNLFPVSFETRQASDVVPSTDSAPFKFVLDCKRATNVFISKELSASEVTVVASNPSNEKPTKLVLNNETPFVTIDGSTLLLFGTGESSLTVVCSYELCVGTPCISMLREGILNLLLSSARHLTTTPTSCGVFLAPLLRHGLDSKTLATHGLDVPGRVNESSFAVDILNNEGEGKTFVDEVWKNMRGGVTPLMRPAIQALLSLLIHSGLTTRQATDELKLRWFSGEWGSKLQGSGKDAARQSLLGLAKWITSCVYYQADYFPLYARRASNVRRSPHESSFAASRSASDPRPASMCRRNVVRGAMQNQDILDQVRALLSKGITPQNLEKILVERTSSALRIMRGLHLLSALLSKLEKVETRMLHGILQTLWMFSGEGSGKHIIESLVGSGTELEMRVRTAFHSVLEMCESLLMSNCPKELSTEVMLASPAENGSSTMLLLAIMCHPWDAVDCEFFRCSRNDDEVTGILGYLADQMSLFTCSLPLMCSRRARREQSKTTSATKGTTNWDELIGIAEHVSINSILPNGFSIVVPNLQLFLSEEGVTFEKAVPGLLTLRADEAWPLPRHMAWFGGLPRVYYYEVTLTFPCHFFALGLGHNRGEVERGVDVTYFYDNLGDTHAISCPPFDEGDTIGCGVVATTRRIFFTLNGVFISFMGTVSDKTEALYPVIRVNNEERTGFTVNFGSTAFCYDFRRLHPALSVSGYPTWYIVASTAEIVLHYMSARASVMRESGKPCTGIFFIKCCELVCRSIHKIASIIMDIGVAKVETSESCMEEAVILSVVDSSLIKFIATLRHILQAPTLNSVPEVVGEMVFDAATVLMMLPLHSIRISTIKFFPELLPHVPRVRDVKSSTKLVKTFFEHAKVMVDTHGKIPFVPYWRECDSRCMTITNVQGVCMQPEAQRSIVLGNILPRTGKVSFTARIFRKGMSKGHSLKGGYYIGISVANLKPMSQACNSQRWKAVKPPVVWALHDVSPQLPHATNPTVKPNVFHRTFGSGDEICVSIDCDKQTVSFYRDNEFLKTLFTDIPTNVDLVPFVQLYNDDASAYISPGEMTAPISSLTLLSAASVDVLRSMLTLDPFERLVADGLCEELDGAAFPNVALALFGSMPDPRVLQLCCRNGEKVLVTVRRLRQQQVKFSVGNLAYYGHMNSLRTASFLGACGTLDVSDLSSSLSGVQRCIMSLVMALRRLVLPLVTTQALALQETQKRKDILEDENDQWGDLFHGVRVTQFLSIQRLSQNIPLLESPRVPVDYTFSAALSHPGFFLPPQYCGRLATVPSGGENTTPPFIAIAEPAVPRTGRFNLRCQLMRGRTGQILGGGYYFGICVASLDWRRRDLNVGNPEVWAIHDMDDAPWRLRHLHPGTPFRTIADPSCILVSGDIIRLEVDRDEGTMQAYRKGVNQEEVLLGLIFDNLPKEVKLFPFVHLYNTDAVAVLLPSSGDQPAIRTTVQQPHFALCSLNVKRNCDGCLTQHLETRLTSRVWYKCNECIDYNLCHSCFTLCTHSHHSFTEMGPDPLVYSSAPPKFLECGTKVIISGTTSLYLKSWGCRLLERHMNCVAEAKRHNAVAMWGIVFKKVATFTVLVDTLNGEPLSSEMPTFIGVGEAEDITSLSVEMLRERCMSGAATVASLCSDSSMGRKLNSLTLSPSGFWRGSTITIEVDTVLGVATIRRDWVTLGTQPFPISRLSSPANLVGFVLFGRKNVVVSIYPEIKQTLPAVVEGVTGTFLRVSCQGRIRLLRPEHCRLPLAFCQSLPEVGTLGYVFLKKDLAQGKVVAVGKDEVAIHFPLNNAVQWVPYALFLTGRCDSIAEECLLHREIDETGATMRDGFVLSRLLLILSFLYENEKLLPILLPYSSAILNVLRPIAAVEIRNDSPIEFIQEVRAAVDVTCNCIRNMTCSRTLAGFIPSLSIDGHQYKPKRNLLMCAVQGPHRGKLFKVSSVELPTSFKGVELANASSTALLHMGDCVPVKQSGGKPWWTIHNGLPCNLLEHTLRVTDPENRLCDTTLEGEWQGEITVPRRGTSSISLRLTADCGGSATVTFLTRARECLVFGEYMRYSRTVRLCLYCATGSTSSLPFCFQKGVKHPTFEAAVDELEYMLSGKKEPIFVVVMAGTIDTGNQRVLGEWKPRNDRAGTFAINTFRRVTLIAPTTELAHIEPLPECRDPVIPPAPQRDMASTMHRLVVLLARHLYLFILYKGGNVGREALDCIAYYHSHPLTNQIIFTYADMEQRLRIVYGTLGLILDPNTKPWDATTLSFLVTKNVLLQSDAAAHFPSLLWDLFHAVVAATHQCGAEYRHHLLRNVIKFVEKHRDGFHDIYTQLLSLLLSWIDRNVPNFLHYGENRKDVAAGVELVMSVEKSLLKDTIRNIPIASLQCLIDMSYSFTEGLPLPKAVDLAEEEMTLRKSLSVEAHCAYGEFAEGVLKVGKVMSSCVAGSHGRYYYEVVLPDRLTAPFAVGWGTEEHTEVPSLHVGSDTCSFAFTGNELTSKNKKEEYKPGQEPMPGSVIGCLLDMNEKLVSWSVNGAYGPFVPIPIEHEDRGLYAFMSTGSCSGMRMALNAAQFVYVPDNYCDLSGRFTRVQITTYDEQPLQSVLPVQPLSFYEQLASYLSDTEDSMPLKQQAGNMSLSVLSSVHMVPLEVELLSRYPLLLQMSYEERKEHTKVIYVAESCMATARRFIDLDSEVVYGRLSSAFLRVKHVVRRSFGKNLLVSIPHVEKNFNPSSITVRITELYSTLSRPPEVALQHSVLSQMYKQIGSFTDEQLRQTPLFKVHLYISGSGHAPHDLGGPYKQLWTFLSEELMAHPDKCYPHTDYHRNPLCRYLNNSRRIALVPDSSANSAYDLILLNFLGKIMGHMAAAKTPLVLDFSPFVWKYLVEDTLTIKDYYRYVDSVVENSMEDADFFLSGMAEEIIPGLSATLEVLGNGAKSEEAKVTTCRRLAEDCLLHSMDLQLNAIREGIWAVLPKRVVRCLLWQDLERMICGDSNLTPEVMRQFIEVQLTGMREQAFWRIIEELTVEQRSSFLCFASGQKRPPLIHKIKVTESTEGTDHLPRAQSCSSLVTVPLYDTYELFREKMLIAIAHEMEMELA</sequence>
<dbReference type="CDD" id="cd12885">
    <property type="entry name" value="SPRY_RanBP_like"/>
    <property type="match status" value="1"/>
</dbReference>
<dbReference type="InterPro" id="IPR003877">
    <property type="entry name" value="SPRY_dom"/>
</dbReference>
<dbReference type="InterPro" id="IPR001870">
    <property type="entry name" value="B30.2/SPRY"/>
</dbReference>
<dbReference type="RefSeq" id="XP_029238453.1">
    <property type="nucleotide sequence ID" value="XM_029381685.1"/>
</dbReference>
<feature type="domain" description="HECT" evidence="7">
    <location>
        <begin position="3804"/>
        <end position="4132"/>
    </location>
</feature>
<dbReference type="PANTHER" id="PTHR46654">
    <property type="entry name" value="E3 UBIQUITIN-PROTEIN LIGASE HECTD3"/>
    <property type="match status" value="1"/>
</dbReference>
<dbReference type="SMART" id="SM00291">
    <property type="entry name" value="ZnF_ZZ"/>
    <property type="match status" value="1"/>
</dbReference>
<dbReference type="InterPro" id="IPR035983">
    <property type="entry name" value="Hect_E3_ubiquitin_ligase"/>
</dbReference>
<feature type="domain" description="B30.2/SPRY" evidence="6">
    <location>
        <begin position="2283"/>
        <end position="2491"/>
    </location>
</feature>
<dbReference type="Gene3D" id="3.30.60.90">
    <property type="match status" value="1"/>
</dbReference>
<dbReference type="SUPFAM" id="SSF57850">
    <property type="entry name" value="RING/U-box"/>
    <property type="match status" value="1"/>
</dbReference>
<dbReference type="CDD" id="cd02249">
    <property type="entry name" value="ZZ"/>
    <property type="match status" value="1"/>
</dbReference>
<dbReference type="InterPro" id="IPR042469">
    <property type="entry name" value="HECTD3"/>
</dbReference>
<evidence type="ECO:0000256" key="3">
    <source>
        <dbReference type="ARBA" id="ARBA00022786"/>
    </source>
</evidence>
<dbReference type="Gene3D" id="2.60.120.920">
    <property type="match status" value="3"/>
</dbReference>
<dbReference type="InterPro" id="IPR013320">
    <property type="entry name" value="ConA-like_dom_sf"/>
</dbReference>
<evidence type="ECO:0000313" key="9">
    <source>
        <dbReference type="Proteomes" id="UP000283634"/>
    </source>
</evidence>
<name>A0A3R7KN57_TRYRA</name>
<keyword evidence="2" id="KW-0863">Zinc-finger</keyword>
<evidence type="ECO:0000256" key="2">
    <source>
        <dbReference type="ARBA" id="ARBA00022771"/>
    </source>
</evidence>
<dbReference type="GO" id="GO:0004842">
    <property type="term" value="F:ubiquitin-protein transferase activity"/>
    <property type="evidence" value="ECO:0007669"/>
    <property type="project" value="InterPro"/>
</dbReference>
<reference evidence="8 9" key="1">
    <citation type="journal article" date="2018" name="BMC Genomics">
        <title>Genomic comparison of Trypanosoma conorhini and Trypanosoma rangeli to Trypanosoma cruzi strains of high and low virulence.</title>
        <authorList>
            <person name="Bradwell K.R."/>
            <person name="Koparde V.N."/>
            <person name="Matveyev A.V."/>
            <person name="Serrano M.G."/>
            <person name="Alves J.M."/>
            <person name="Parikh H."/>
            <person name="Huang B."/>
            <person name="Lee V."/>
            <person name="Espinosa-Alvarez O."/>
            <person name="Ortiz P.A."/>
            <person name="Costa-Martins A.G."/>
            <person name="Teixeira M.M."/>
            <person name="Buck G.A."/>
        </authorList>
    </citation>
    <scope>NUCLEOTIDE SEQUENCE [LARGE SCALE GENOMIC DNA]</scope>
    <source>
        <strain evidence="8 9">AM80</strain>
    </source>
</reference>
<evidence type="ECO:0000259" key="6">
    <source>
        <dbReference type="PROSITE" id="PS50188"/>
    </source>
</evidence>
<feature type="active site" description="Glycyl thioester intermediate" evidence="5">
    <location>
        <position position="4100"/>
    </location>
</feature>
<dbReference type="CDD" id="cd11709">
    <property type="entry name" value="SPRY"/>
    <property type="match status" value="1"/>
</dbReference>
<dbReference type="OrthoDB" id="8068875at2759"/>
<dbReference type="InterPro" id="IPR000433">
    <property type="entry name" value="Znf_ZZ"/>
</dbReference>
<dbReference type="GeneID" id="40328704"/>
<dbReference type="InterPro" id="IPR044736">
    <property type="entry name" value="Gid1/RanBPM/SPLA_SPRY"/>
</dbReference>
<dbReference type="GO" id="GO:0005737">
    <property type="term" value="C:cytoplasm"/>
    <property type="evidence" value="ECO:0007669"/>
    <property type="project" value="TreeGrafter"/>
</dbReference>
<dbReference type="PROSITE" id="PS50188">
    <property type="entry name" value="B302_SPRY"/>
    <property type="match status" value="3"/>
</dbReference>
<dbReference type="VEuPathDB" id="TriTrypDB:TRSC58_06654"/>
<keyword evidence="9" id="KW-1185">Reference proteome</keyword>
<dbReference type="PROSITE" id="PS50237">
    <property type="entry name" value="HECT"/>
    <property type="match status" value="1"/>
</dbReference>
<dbReference type="SUPFAM" id="SSF49899">
    <property type="entry name" value="Concanavalin A-like lectins/glucanases"/>
    <property type="match status" value="3"/>
</dbReference>
<keyword evidence="1" id="KW-0479">Metal-binding</keyword>
<dbReference type="SMART" id="SM00119">
    <property type="entry name" value="HECTc"/>
    <property type="match status" value="1"/>
</dbReference>
<evidence type="ECO:0008006" key="10">
    <source>
        <dbReference type="Google" id="ProtNLM"/>
    </source>
</evidence>
<dbReference type="Pfam" id="PF00622">
    <property type="entry name" value="SPRY"/>
    <property type="match status" value="3"/>
</dbReference>
<evidence type="ECO:0000256" key="5">
    <source>
        <dbReference type="PROSITE-ProRule" id="PRU00104"/>
    </source>
</evidence>
<dbReference type="Gene3D" id="3.30.2160.10">
    <property type="entry name" value="Hect, E3 ligase catalytic domain"/>
    <property type="match status" value="1"/>
</dbReference>
<accession>A0A3R7KN57</accession>
<comment type="caution">
    <text evidence="8">The sequence shown here is derived from an EMBL/GenBank/DDBJ whole genome shotgun (WGS) entry which is preliminary data.</text>
</comment>
<keyword evidence="4" id="KW-0862">Zinc</keyword>
<evidence type="ECO:0000313" key="8">
    <source>
        <dbReference type="EMBL" id="RNF05051.1"/>
    </source>
</evidence>
<dbReference type="Pfam" id="PF00632">
    <property type="entry name" value="HECT"/>
    <property type="match status" value="1"/>
</dbReference>
<proteinExistence type="predicted"/>
<dbReference type="Gene3D" id="3.30.2410.10">
    <property type="entry name" value="Hect, E3 ligase catalytic domain"/>
    <property type="match status" value="1"/>
</dbReference>
<dbReference type="SMART" id="SM00449">
    <property type="entry name" value="SPRY"/>
    <property type="match status" value="2"/>
</dbReference>
<keyword evidence="3 5" id="KW-0833">Ubl conjugation pathway</keyword>
<evidence type="ECO:0000259" key="7">
    <source>
        <dbReference type="PROSITE" id="PS50237"/>
    </source>
</evidence>
<organism evidence="8 9">
    <name type="scientific">Trypanosoma rangeli</name>
    <dbReference type="NCBI Taxonomy" id="5698"/>
    <lineage>
        <taxon>Eukaryota</taxon>
        <taxon>Discoba</taxon>
        <taxon>Euglenozoa</taxon>
        <taxon>Kinetoplastea</taxon>
        <taxon>Metakinetoplastina</taxon>
        <taxon>Trypanosomatida</taxon>
        <taxon>Trypanosomatidae</taxon>
        <taxon>Trypanosoma</taxon>
        <taxon>Herpetosoma</taxon>
    </lineage>
</organism>
<dbReference type="InterPro" id="IPR043136">
    <property type="entry name" value="B30.2/SPRY_sf"/>
</dbReference>
<evidence type="ECO:0000256" key="4">
    <source>
        <dbReference type="ARBA" id="ARBA00022833"/>
    </source>
</evidence>
<feature type="domain" description="B30.2/SPRY" evidence="6">
    <location>
        <begin position="1895"/>
        <end position="2105"/>
    </location>
</feature>
<dbReference type="EMBL" id="MKGL01000145">
    <property type="protein sequence ID" value="RNF05051.1"/>
    <property type="molecule type" value="Genomic_DNA"/>
</dbReference>
<dbReference type="SUPFAM" id="SSF69322">
    <property type="entry name" value="Tricorn protease domain 2"/>
    <property type="match status" value="1"/>
</dbReference>
<dbReference type="InterPro" id="IPR000569">
    <property type="entry name" value="HECT_dom"/>
</dbReference>
<protein>
    <recommendedName>
        <fullName evidence="10">Ubiquitin-protein ligase</fullName>
    </recommendedName>
</protein>
<dbReference type="Proteomes" id="UP000283634">
    <property type="component" value="Unassembled WGS sequence"/>
</dbReference>
<dbReference type="Gene3D" id="3.90.1750.10">
    <property type="entry name" value="Hect, E3 ligase catalytic domains"/>
    <property type="match status" value="1"/>
</dbReference>
<dbReference type="InterPro" id="IPR043145">
    <property type="entry name" value="Znf_ZZ_sf"/>
</dbReference>
<dbReference type="SUPFAM" id="SSF56204">
    <property type="entry name" value="Hect, E3 ligase catalytic domain"/>
    <property type="match status" value="1"/>
</dbReference>
<dbReference type="GO" id="GO:0008270">
    <property type="term" value="F:zinc ion binding"/>
    <property type="evidence" value="ECO:0007669"/>
    <property type="project" value="UniProtKB-KW"/>
</dbReference>
<dbReference type="PANTHER" id="PTHR46654:SF1">
    <property type="entry name" value="E3 UBIQUITIN-PROTEIN LIGASE HECTD3"/>
    <property type="match status" value="1"/>
</dbReference>
<dbReference type="OMA" id="PHATNPT"/>
<feature type="domain" description="B30.2/SPRY" evidence="6">
    <location>
        <begin position="3408"/>
        <end position="3610"/>
    </location>
</feature>